<protein>
    <submittedName>
        <fullName evidence="2">Uncharacterized protein</fullName>
    </submittedName>
</protein>
<name>A0ABP0P4K5_9DINO</name>
<accession>A0ABP0P4K5</accession>
<gene>
    <name evidence="2" type="ORF">CCMP2556_LOCUS34929</name>
</gene>
<evidence type="ECO:0000313" key="2">
    <source>
        <dbReference type="EMBL" id="CAK9070977.1"/>
    </source>
</evidence>
<evidence type="ECO:0000256" key="1">
    <source>
        <dbReference type="SAM" id="MobiDB-lite"/>
    </source>
</evidence>
<dbReference type="EMBL" id="CAXAMN010022584">
    <property type="protein sequence ID" value="CAK9070977.1"/>
    <property type="molecule type" value="Genomic_DNA"/>
</dbReference>
<proteinExistence type="predicted"/>
<evidence type="ECO:0000313" key="3">
    <source>
        <dbReference type="Proteomes" id="UP001642484"/>
    </source>
</evidence>
<reference evidence="2 3" key="1">
    <citation type="submission" date="2024-02" db="EMBL/GenBank/DDBJ databases">
        <authorList>
            <person name="Chen Y."/>
            <person name="Shah S."/>
            <person name="Dougan E. K."/>
            <person name="Thang M."/>
            <person name="Chan C."/>
        </authorList>
    </citation>
    <scope>NUCLEOTIDE SEQUENCE [LARGE SCALE GENOMIC DNA]</scope>
</reference>
<sequence length="257" mass="28944">MPWVYLENPKRSAMLCKSAAMRRRRRTPLGALAGWALGARRDHSFMDTNSPAEAQLGCVWAEPPGWWRRIPCHRCHAFDDAKPGFQECEPTILSAKRDARLTEKLDLEADGKIYTSRRVLTHPGLVKVQEPTGHAIHPGRRRQALLPGRQEEIGAHFGWSKEGPAARQRTQGKRTTSMTRPRPLRPRSSGNGAAAVADVLERGNCSSRAPAWLKGLENAECAYIFQLRFFLNVVYPPEELANKWKYAVGRQGHTHTH</sequence>
<keyword evidence="3" id="KW-1185">Reference proteome</keyword>
<comment type="caution">
    <text evidence="2">The sequence shown here is derived from an EMBL/GenBank/DDBJ whole genome shotgun (WGS) entry which is preliminary data.</text>
</comment>
<feature type="region of interest" description="Disordered" evidence="1">
    <location>
        <begin position="162"/>
        <end position="192"/>
    </location>
</feature>
<dbReference type="Proteomes" id="UP001642484">
    <property type="component" value="Unassembled WGS sequence"/>
</dbReference>
<organism evidence="2 3">
    <name type="scientific">Durusdinium trenchii</name>
    <dbReference type="NCBI Taxonomy" id="1381693"/>
    <lineage>
        <taxon>Eukaryota</taxon>
        <taxon>Sar</taxon>
        <taxon>Alveolata</taxon>
        <taxon>Dinophyceae</taxon>
        <taxon>Suessiales</taxon>
        <taxon>Symbiodiniaceae</taxon>
        <taxon>Durusdinium</taxon>
    </lineage>
</organism>